<feature type="transmembrane region" description="Helical" evidence="13">
    <location>
        <begin position="198"/>
        <end position="221"/>
    </location>
</feature>
<keyword evidence="16" id="KW-0969">Cilium</keyword>
<dbReference type="Pfam" id="PF20560">
    <property type="entry name" value="MotA_N"/>
    <property type="match status" value="1"/>
</dbReference>
<dbReference type="EMBL" id="CP049056">
    <property type="protein sequence ID" value="QIE56969.1"/>
    <property type="molecule type" value="Genomic_DNA"/>
</dbReference>
<evidence type="ECO:0000256" key="7">
    <source>
        <dbReference type="ARBA" id="ARBA00022692"/>
    </source>
</evidence>
<keyword evidence="7 13" id="KW-0812">Transmembrane</keyword>
<keyword evidence="10 13" id="KW-1133">Transmembrane helix</keyword>
<dbReference type="InterPro" id="IPR046786">
    <property type="entry name" value="MotA_N"/>
</dbReference>
<evidence type="ECO:0000256" key="3">
    <source>
        <dbReference type="ARBA" id="ARBA00022448"/>
    </source>
</evidence>
<feature type="transmembrane region" description="Helical" evidence="13">
    <location>
        <begin position="34"/>
        <end position="54"/>
    </location>
</feature>
<dbReference type="KEGG" id="hdh:G5B40_16900"/>
<dbReference type="GO" id="GO:1902600">
    <property type="term" value="P:proton transmembrane transport"/>
    <property type="evidence" value="ECO:0007669"/>
    <property type="project" value="UniProtKB-KW"/>
</dbReference>
<evidence type="ECO:0000256" key="4">
    <source>
        <dbReference type="ARBA" id="ARBA00022475"/>
    </source>
</evidence>
<evidence type="ECO:0000313" key="17">
    <source>
        <dbReference type="Proteomes" id="UP000503336"/>
    </source>
</evidence>
<dbReference type="PANTHER" id="PTHR30433:SF4">
    <property type="entry name" value="MOTILITY PROTEIN A"/>
    <property type="match status" value="1"/>
</dbReference>
<dbReference type="Proteomes" id="UP000503336">
    <property type="component" value="Chromosome"/>
</dbReference>
<gene>
    <name evidence="16" type="primary">motA</name>
    <name evidence="16" type="ORF">G5B40_16900</name>
</gene>
<protein>
    <submittedName>
        <fullName evidence="16">Flagellar motor stator protein MotA</fullName>
    </submittedName>
</protein>
<feature type="domain" description="MotA/TolQ/ExbB proton channel" evidence="14">
    <location>
        <begin position="136"/>
        <end position="237"/>
    </location>
</feature>
<evidence type="ECO:0000256" key="11">
    <source>
        <dbReference type="ARBA" id="ARBA00023065"/>
    </source>
</evidence>
<evidence type="ECO:0000256" key="9">
    <source>
        <dbReference type="ARBA" id="ARBA00022781"/>
    </source>
</evidence>
<name>A0A7L5C4U4_9RHOB</name>
<dbReference type="InterPro" id="IPR047055">
    <property type="entry name" value="MotA-like"/>
</dbReference>
<reference evidence="16 17" key="1">
    <citation type="submission" date="2020-02" db="EMBL/GenBank/DDBJ databases">
        <title>complete genome sequence of Rhodobacteraceae bacterium.</title>
        <authorList>
            <person name="Park J."/>
            <person name="Kim Y.-S."/>
            <person name="Kim K.-H."/>
        </authorList>
    </citation>
    <scope>NUCLEOTIDE SEQUENCE [LARGE SCALE GENOMIC DNA]</scope>
    <source>
        <strain evidence="16 17">RR4-56</strain>
    </source>
</reference>
<keyword evidence="17" id="KW-1185">Reference proteome</keyword>
<dbReference type="InterPro" id="IPR000540">
    <property type="entry name" value="Flag_MotA_CS"/>
</dbReference>
<proteinExistence type="inferred from homology"/>
<keyword evidence="6" id="KW-0997">Cell inner membrane</keyword>
<dbReference type="Pfam" id="PF01618">
    <property type="entry name" value="MotA_ExbB"/>
    <property type="match status" value="1"/>
</dbReference>
<comment type="similarity">
    <text evidence="2">Belongs to the MotA family.</text>
</comment>
<dbReference type="NCBIfam" id="TIGR03818">
    <property type="entry name" value="MotA1"/>
    <property type="match status" value="1"/>
</dbReference>
<dbReference type="PROSITE" id="PS01307">
    <property type="entry name" value="MOTA"/>
    <property type="match status" value="1"/>
</dbReference>
<comment type="subcellular location">
    <subcellularLocation>
        <location evidence="1">Cell inner membrane</location>
        <topology evidence="1">Multi-pass membrane protein</topology>
    </subcellularLocation>
</comment>
<evidence type="ECO:0000256" key="5">
    <source>
        <dbReference type="ARBA" id="ARBA00022500"/>
    </source>
</evidence>
<evidence type="ECO:0000256" key="2">
    <source>
        <dbReference type="ARBA" id="ARBA00008038"/>
    </source>
</evidence>
<dbReference type="InterPro" id="IPR022522">
    <property type="entry name" value="Flagellar_motor_stator_MotA"/>
</dbReference>
<feature type="domain" description="Motility protein A N-terminal" evidence="15">
    <location>
        <begin position="4"/>
        <end position="93"/>
    </location>
</feature>
<evidence type="ECO:0000313" key="16">
    <source>
        <dbReference type="EMBL" id="QIE56969.1"/>
    </source>
</evidence>
<evidence type="ECO:0000256" key="13">
    <source>
        <dbReference type="SAM" id="Phobius"/>
    </source>
</evidence>
<feature type="transmembrane region" description="Helical" evidence="13">
    <location>
        <begin position="7"/>
        <end position="28"/>
    </location>
</feature>
<evidence type="ECO:0000256" key="10">
    <source>
        <dbReference type="ARBA" id="ARBA00022989"/>
    </source>
</evidence>
<keyword evidence="11" id="KW-0406">Ion transport</keyword>
<organism evidence="16 17">
    <name type="scientific">Pikeienuella piscinae</name>
    <dbReference type="NCBI Taxonomy" id="2748098"/>
    <lineage>
        <taxon>Bacteria</taxon>
        <taxon>Pseudomonadati</taxon>
        <taxon>Pseudomonadota</taxon>
        <taxon>Alphaproteobacteria</taxon>
        <taxon>Rhodobacterales</taxon>
        <taxon>Paracoccaceae</taxon>
        <taxon>Pikeienuella</taxon>
    </lineage>
</organism>
<keyword evidence="5" id="KW-0145">Chemotaxis</keyword>
<dbReference type="GO" id="GO:0006935">
    <property type="term" value="P:chemotaxis"/>
    <property type="evidence" value="ECO:0007669"/>
    <property type="project" value="UniProtKB-KW"/>
</dbReference>
<keyword evidence="9" id="KW-0375">Hydrogen ion transport</keyword>
<feature type="transmembrane region" description="Helical" evidence="13">
    <location>
        <begin position="173"/>
        <end position="192"/>
    </location>
</feature>
<keyword evidence="4" id="KW-1003">Cell membrane</keyword>
<evidence type="ECO:0000259" key="14">
    <source>
        <dbReference type="Pfam" id="PF01618"/>
    </source>
</evidence>
<dbReference type="GO" id="GO:0071978">
    <property type="term" value="P:bacterial-type flagellum-dependent swarming motility"/>
    <property type="evidence" value="ECO:0007669"/>
    <property type="project" value="InterPro"/>
</dbReference>
<dbReference type="PANTHER" id="PTHR30433">
    <property type="entry name" value="CHEMOTAXIS PROTEIN MOTA"/>
    <property type="match status" value="1"/>
</dbReference>
<keyword evidence="8" id="KW-0283">Flagellar rotation</keyword>
<keyword evidence="12 13" id="KW-0472">Membrane</keyword>
<dbReference type="GO" id="GO:0005886">
    <property type="term" value="C:plasma membrane"/>
    <property type="evidence" value="ECO:0007669"/>
    <property type="project" value="UniProtKB-SubCell"/>
</dbReference>
<accession>A0A7L5C4U4</accession>
<dbReference type="RefSeq" id="WP_165101034.1">
    <property type="nucleotide sequence ID" value="NZ_CP049056.1"/>
</dbReference>
<evidence type="ECO:0000256" key="1">
    <source>
        <dbReference type="ARBA" id="ARBA00004429"/>
    </source>
</evidence>
<dbReference type="InterPro" id="IPR002898">
    <property type="entry name" value="MotA_ExbB_proton_chnl"/>
</dbReference>
<keyword evidence="3" id="KW-0813">Transport</keyword>
<evidence type="ECO:0000256" key="6">
    <source>
        <dbReference type="ARBA" id="ARBA00022519"/>
    </source>
</evidence>
<keyword evidence="16" id="KW-0282">Flagellum</keyword>
<keyword evidence="16" id="KW-0966">Cell projection</keyword>
<dbReference type="AlphaFoldDB" id="A0A7L5C4U4"/>
<sequence length="293" mass="31502">MIGVLGIVFTFIMVFGGYVIAGGKMQIIVHSLPYELMIIGGAAIGAFALANSMADIKATLRALGKVFKGSKWRDDDFRDLLCLLYALIRIARANPVDVEAHVEDPHGSPIFQQYPRIIADHEAVELICDTMRAGSMNYDDPHQVEEVLEKRLEAIHHHSMHASHALQTMADGLPALGIVAAVLGVIKTMGSIDQPPEVLGKLIGGALVGTFLGVFLSYGLVGPFATRVKAVVDSEQQFYALIREVLIANLHNHAPDICVEVGRQNTPHDLRPSFGALNEALQAVKAATAAPAA</sequence>
<evidence type="ECO:0000259" key="15">
    <source>
        <dbReference type="Pfam" id="PF20560"/>
    </source>
</evidence>
<evidence type="ECO:0000256" key="8">
    <source>
        <dbReference type="ARBA" id="ARBA00022779"/>
    </source>
</evidence>
<evidence type="ECO:0000256" key="12">
    <source>
        <dbReference type="ARBA" id="ARBA00023136"/>
    </source>
</evidence>